<dbReference type="GO" id="GO:0006508">
    <property type="term" value="P:proteolysis"/>
    <property type="evidence" value="ECO:0007669"/>
    <property type="project" value="UniProtKB-KW"/>
</dbReference>
<dbReference type="GO" id="GO:0030163">
    <property type="term" value="P:protein catabolic process"/>
    <property type="evidence" value="ECO:0007669"/>
    <property type="project" value="InterPro"/>
</dbReference>
<dbReference type="RefSeq" id="WP_128189291.1">
    <property type="nucleotide sequence ID" value="NZ_VOIR01000016.1"/>
</dbReference>
<evidence type="ECO:0000313" key="2">
    <source>
        <dbReference type="EMBL" id="KAA6431378.1"/>
    </source>
</evidence>
<dbReference type="SUPFAM" id="SSF54736">
    <property type="entry name" value="ClpS-like"/>
    <property type="match status" value="1"/>
</dbReference>
<sequence length="81" mass="9024">MSEPTAWATLLWDDPITPQAYVVHVLVRRFGLDRERAGELMAQAERDGRAEVARGAREEQEMLVAGLHADGLVATLERVQP</sequence>
<name>A0A5M8Q8B5_9MICO</name>
<dbReference type="OrthoDB" id="162238at2"/>
<reference evidence="2 3" key="1">
    <citation type="submission" date="2019-08" db="EMBL/GenBank/DDBJ databases">
        <title>Agrococcus lahaulensis sp. nov., isolated from a cold desert of the Indian Himalayas.</title>
        <authorList>
            <person name="Qu J.H."/>
        </authorList>
    </citation>
    <scope>NUCLEOTIDE SEQUENCE [LARGE SCALE GENOMIC DNA]</scope>
    <source>
        <strain evidence="2 3">NS18</strain>
    </source>
</reference>
<keyword evidence="2" id="KW-0378">Hydrolase</keyword>
<proteinExistence type="predicted"/>
<keyword evidence="3" id="KW-1185">Reference proteome</keyword>
<evidence type="ECO:0000313" key="3">
    <source>
        <dbReference type="Proteomes" id="UP000323221"/>
    </source>
</evidence>
<protein>
    <submittedName>
        <fullName evidence="2">ATP-dependent Clp protease adapter ClpS</fullName>
    </submittedName>
</protein>
<evidence type="ECO:0000259" key="1">
    <source>
        <dbReference type="Pfam" id="PF02617"/>
    </source>
</evidence>
<dbReference type="GO" id="GO:0008233">
    <property type="term" value="F:peptidase activity"/>
    <property type="evidence" value="ECO:0007669"/>
    <property type="project" value="UniProtKB-KW"/>
</dbReference>
<dbReference type="Proteomes" id="UP000323221">
    <property type="component" value="Unassembled WGS sequence"/>
</dbReference>
<comment type="caution">
    <text evidence="2">The sequence shown here is derived from an EMBL/GenBank/DDBJ whole genome shotgun (WGS) entry which is preliminary data.</text>
</comment>
<dbReference type="Pfam" id="PF02617">
    <property type="entry name" value="ClpS"/>
    <property type="match status" value="1"/>
</dbReference>
<organism evidence="2 3">
    <name type="scientific">Agrococcus sediminis</name>
    <dbReference type="NCBI Taxonomy" id="2599924"/>
    <lineage>
        <taxon>Bacteria</taxon>
        <taxon>Bacillati</taxon>
        <taxon>Actinomycetota</taxon>
        <taxon>Actinomycetes</taxon>
        <taxon>Micrococcales</taxon>
        <taxon>Microbacteriaceae</taxon>
        <taxon>Agrococcus</taxon>
    </lineage>
</organism>
<dbReference type="Gene3D" id="3.30.1390.10">
    <property type="match status" value="1"/>
</dbReference>
<dbReference type="EMBL" id="VOIR01000016">
    <property type="protein sequence ID" value="KAA6431378.1"/>
    <property type="molecule type" value="Genomic_DNA"/>
</dbReference>
<accession>A0A5M8Q8B5</accession>
<gene>
    <name evidence="2" type="ORF">FQ330_11555</name>
</gene>
<dbReference type="InterPro" id="IPR014719">
    <property type="entry name" value="Ribosomal_bL12_C/ClpS-like"/>
</dbReference>
<dbReference type="InterPro" id="IPR003769">
    <property type="entry name" value="ClpS_core"/>
</dbReference>
<dbReference type="AlphaFoldDB" id="A0A5M8Q8B5"/>
<keyword evidence="2" id="KW-0645">Protease</keyword>
<feature type="domain" description="Adaptor protein ClpS core" evidence="1">
    <location>
        <begin position="3"/>
        <end position="69"/>
    </location>
</feature>